<reference evidence="1 2" key="1">
    <citation type="journal article" date="2023" name="Science">
        <title>Complex scaffold remodeling in plant triterpene biosynthesis.</title>
        <authorList>
            <person name="De La Pena R."/>
            <person name="Hodgson H."/>
            <person name="Liu J.C."/>
            <person name="Stephenson M.J."/>
            <person name="Martin A.C."/>
            <person name="Owen C."/>
            <person name="Harkess A."/>
            <person name="Leebens-Mack J."/>
            <person name="Jimenez L.E."/>
            <person name="Osbourn A."/>
            <person name="Sattely E.S."/>
        </authorList>
    </citation>
    <scope>NUCLEOTIDE SEQUENCE [LARGE SCALE GENOMIC DNA]</scope>
    <source>
        <strain evidence="2">cv. JPN11</strain>
        <tissue evidence="1">Leaf</tissue>
    </source>
</reference>
<dbReference type="EMBL" id="CM051400">
    <property type="protein sequence ID" value="KAJ4715456.1"/>
    <property type="molecule type" value="Genomic_DNA"/>
</dbReference>
<name>A0ACC1XW99_MELAZ</name>
<keyword evidence="2" id="KW-1185">Reference proteome</keyword>
<comment type="caution">
    <text evidence="1">The sequence shown here is derived from an EMBL/GenBank/DDBJ whole genome shotgun (WGS) entry which is preliminary data.</text>
</comment>
<organism evidence="1 2">
    <name type="scientific">Melia azedarach</name>
    <name type="common">Chinaberry tree</name>
    <dbReference type="NCBI Taxonomy" id="155640"/>
    <lineage>
        <taxon>Eukaryota</taxon>
        <taxon>Viridiplantae</taxon>
        <taxon>Streptophyta</taxon>
        <taxon>Embryophyta</taxon>
        <taxon>Tracheophyta</taxon>
        <taxon>Spermatophyta</taxon>
        <taxon>Magnoliopsida</taxon>
        <taxon>eudicotyledons</taxon>
        <taxon>Gunneridae</taxon>
        <taxon>Pentapetalae</taxon>
        <taxon>rosids</taxon>
        <taxon>malvids</taxon>
        <taxon>Sapindales</taxon>
        <taxon>Meliaceae</taxon>
        <taxon>Melia</taxon>
    </lineage>
</organism>
<sequence length="86" mass="9927">MTNMNSKFPSFSSDALASSWLGDSTNGFIEQRLNSSNFHIQKPYNLPVCDRYSFENGVHKLWVYSTDEPLSRNSPTKPRTEILIRR</sequence>
<dbReference type="Proteomes" id="UP001164539">
    <property type="component" value="Chromosome 7"/>
</dbReference>
<accession>A0ACC1XW99</accession>
<gene>
    <name evidence="1" type="ORF">OWV82_013815</name>
</gene>
<proteinExistence type="predicted"/>
<protein>
    <submittedName>
        <fullName evidence="1">Citrate-binding protein</fullName>
    </submittedName>
</protein>
<evidence type="ECO:0000313" key="1">
    <source>
        <dbReference type="EMBL" id="KAJ4715456.1"/>
    </source>
</evidence>
<evidence type="ECO:0000313" key="2">
    <source>
        <dbReference type="Proteomes" id="UP001164539"/>
    </source>
</evidence>